<reference evidence="1 2" key="1">
    <citation type="journal article" date="2016" name="Nat. Commun.">
        <title>Thousands of microbial genomes shed light on interconnected biogeochemical processes in an aquifer system.</title>
        <authorList>
            <person name="Anantharaman K."/>
            <person name="Brown C.T."/>
            <person name="Hug L.A."/>
            <person name="Sharon I."/>
            <person name="Castelle C.J."/>
            <person name="Probst A.J."/>
            <person name="Thomas B.C."/>
            <person name="Singh A."/>
            <person name="Wilkins M.J."/>
            <person name="Karaoz U."/>
            <person name="Brodie E.L."/>
            <person name="Williams K.H."/>
            <person name="Hubbard S.S."/>
            <person name="Banfield J.F."/>
        </authorList>
    </citation>
    <scope>NUCLEOTIDE SEQUENCE [LARGE SCALE GENOMIC DNA]</scope>
</reference>
<evidence type="ECO:0000313" key="2">
    <source>
        <dbReference type="Proteomes" id="UP000176881"/>
    </source>
</evidence>
<protein>
    <recommendedName>
        <fullName evidence="3">Mutator family transposase</fullName>
    </recommendedName>
</protein>
<evidence type="ECO:0000313" key="1">
    <source>
        <dbReference type="EMBL" id="OHA44544.1"/>
    </source>
</evidence>
<dbReference type="Proteomes" id="UP000176881">
    <property type="component" value="Unassembled WGS sequence"/>
</dbReference>
<name>A0A1G2P859_9BACT</name>
<accession>A0A1G2P859</accession>
<dbReference type="AlphaFoldDB" id="A0A1G2P859"/>
<proteinExistence type="predicted"/>
<organism evidence="1 2">
    <name type="scientific">Candidatus Taylorbacteria bacterium RIFCSPLOWO2_12_FULL_47_20</name>
    <dbReference type="NCBI Taxonomy" id="1802335"/>
    <lineage>
        <taxon>Bacteria</taxon>
        <taxon>Candidatus Tayloriibacteriota</taxon>
    </lineage>
</organism>
<gene>
    <name evidence="1" type="ORF">A3G59_02375</name>
</gene>
<comment type="caution">
    <text evidence="1">The sequence shown here is derived from an EMBL/GenBank/DDBJ whole genome shotgun (WGS) entry which is preliminary data.</text>
</comment>
<sequence>MLPQPTVIAVDVTFWGRRYGVCVFRSPTLKRNLWWREVELETPDIYALGLTELQHQGWNIQAVVIDGKRGVAKVFKGLPIQICQFHQMKTVTRYLTRKPQIRAGQELRSITLGLTQRTEVEFRKQLQSWGEDWKNFLNERTPCPCCNPKRWPYTHRKLRAAYRSLTTNLPHLFTYQKYPELSIPNTTNCLDGMFSQIKNRLAVHRGLRRDRRFKIIGEILKGRGPSSN</sequence>
<evidence type="ECO:0008006" key="3">
    <source>
        <dbReference type="Google" id="ProtNLM"/>
    </source>
</evidence>
<dbReference type="STRING" id="1802335.A3G59_02375"/>
<dbReference type="EMBL" id="MHSN01000024">
    <property type="protein sequence ID" value="OHA44544.1"/>
    <property type="molecule type" value="Genomic_DNA"/>
</dbReference>